<dbReference type="PATRIC" id="fig|861299.3.peg.6052"/>
<evidence type="ECO:0000256" key="1">
    <source>
        <dbReference type="ARBA" id="ARBA00008987"/>
    </source>
</evidence>
<gene>
    <name evidence="11" type="ORF">J421_5999</name>
</gene>
<dbReference type="InterPro" id="IPR017937">
    <property type="entry name" value="Thioredoxin_CS"/>
</dbReference>
<dbReference type="Pfam" id="PF00085">
    <property type="entry name" value="Thioredoxin"/>
    <property type="match status" value="1"/>
</dbReference>
<dbReference type="InterPro" id="IPR036249">
    <property type="entry name" value="Thioredoxin-like_sf"/>
</dbReference>
<dbReference type="KEGG" id="gba:J421_5999"/>
<feature type="site" description="Contributes to redox potential value" evidence="8">
    <location>
        <position position="36"/>
    </location>
</feature>
<comment type="similarity">
    <text evidence="1 7">Belongs to the thioredoxin family.</text>
</comment>
<evidence type="ECO:0000256" key="4">
    <source>
        <dbReference type="ARBA" id="ARBA00023157"/>
    </source>
</evidence>
<dbReference type="OrthoDB" id="9790390at2"/>
<dbReference type="Gene3D" id="3.40.30.10">
    <property type="entry name" value="Glutaredoxin"/>
    <property type="match status" value="1"/>
</dbReference>
<dbReference type="FunCoup" id="W0RRB6">
    <property type="interactions" value="401"/>
</dbReference>
<reference evidence="11 12" key="1">
    <citation type="journal article" date="2014" name="Genome Announc.">
        <title>Genome Sequence and Methylome of Soil Bacterium Gemmatirosa kalamazoonensis KBS708T, a Member of the Rarely Cultivated Gemmatimonadetes Phylum.</title>
        <authorList>
            <person name="Debruyn J.M."/>
            <person name="Radosevich M."/>
            <person name="Wommack K.E."/>
            <person name="Polson S.W."/>
            <person name="Hauser L.J."/>
            <person name="Fawaz M.N."/>
            <person name="Korlach J."/>
            <person name="Tsai Y.C."/>
        </authorList>
    </citation>
    <scope>NUCLEOTIDE SEQUENCE [LARGE SCALE GENOMIC DNA]</scope>
    <source>
        <strain evidence="11 12">KBS708</strain>
        <plasmid evidence="12">Plasmid 2</plasmid>
    </source>
</reference>
<dbReference type="PRINTS" id="PR00421">
    <property type="entry name" value="THIOREDOXIN"/>
</dbReference>
<evidence type="ECO:0000256" key="9">
    <source>
        <dbReference type="PIRSR" id="PIRSR000077-4"/>
    </source>
</evidence>
<geneLocation type="plasmid" evidence="11 12">
    <name>2</name>
</geneLocation>
<dbReference type="RefSeq" id="WP_025414834.1">
    <property type="nucleotide sequence ID" value="NZ_CP007130.1"/>
</dbReference>
<dbReference type="InterPro" id="IPR013766">
    <property type="entry name" value="Thioredoxin_domain"/>
</dbReference>
<dbReference type="InterPro" id="IPR005746">
    <property type="entry name" value="Thioredoxin"/>
</dbReference>
<evidence type="ECO:0000256" key="6">
    <source>
        <dbReference type="NCBIfam" id="TIGR01068"/>
    </source>
</evidence>
<keyword evidence="11" id="KW-0614">Plasmid</keyword>
<keyword evidence="5 9" id="KW-0676">Redox-active center</keyword>
<dbReference type="PROSITE" id="PS00194">
    <property type="entry name" value="THIOREDOXIN_1"/>
    <property type="match status" value="1"/>
</dbReference>
<proteinExistence type="inferred from homology"/>
<sequence>MSDTATITAVTDETFADEVERHDGLTLVDFWAPWCGPCRMIAPALERLAERHADRVRVVKLDTDVNQRTMIRYGVRGIPALLFFRGGEIVDRIVGAVPYAALEARLLRLAPAPLGTGPEN</sequence>
<dbReference type="FunFam" id="3.40.30.10:FF:000001">
    <property type="entry name" value="Thioredoxin"/>
    <property type="match status" value="1"/>
</dbReference>
<feature type="site" description="Contributes to redox potential value" evidence="8">
    <location>
        <position position="37"/>
    </location>
</feature>
<feature type="domain" description="Thioredoxin" evidence="10">
    <location>
        <begin position="1"/>
        <end position="111"/>
    </location>
</feature>
<dbReference type="eggNOG" id="COG3118">
    <property type="taxonomic scope" value="Bacteria"/>
</dbReference>
<name>W0RRB6_9BACT</name>
<evidence type="ECO:0000256" key="2">
    <source>
        <dbReference type="ARBA" id="ARBA00022448"/>
    </source>
</evidence>
<organism evidence="11 12">
    <name type="scientific">Gemmatirosa kalamazoonensis</name>
    <dbReference type="NCBI Taxonomy" id="861299"/>
    <lineage>
        <taxon>Bacteria</taxon>
        <taxon>Pseudomonadati</taxon>
        <taxon>Gemmatimonadota</taxon>
        <taxon>Gemmatimonadia</taxon>
        <taxon>Gemmatimonadales</taxon>
        <taxon>Gemmatimonadaceae</taxon>
        <taxon>Gemmatirosa</taxon>
    </lineage>
</organism>
<keyword evidence="2" id="KW-0813">Transport</keyword>
<evidence type="ECO:0000256" key="3">
    <source>
        <dbReference type="ARBA" id="ARBA00022982"/>
    </source>
</evidence>
<evidence type="ECO:0000256" key="7">
    <source>
        <dbReference type="PIRNR" id="PIRNR000077"/>
    </source>
</evidence>
<dbReference type="AlphaFoldDB" id="W0RRB6"/>
<dbReference type="SUPFAM" id="SSF52833">
    <property type="entry name" value="Thioredoxin-like"/>
    <property type="match status" value="1"/>
</dbReference>
<dbReference type="GO" id="GO:0005829">
    <property type="term" value="C:cytosol"/>
    <property type="evidence" value="ECO:0007669"/>
    <property type="project" value="TreeGrafter"/>
</dbReference>
<evidence type="ECO:0000313" key="11">
    <source>
        <dbReference type="EMBL" id="AHG93534.1"/>
    </source>
</evidence>
<dbReference type="GO" id="GO:0045454">
    <property type="term" value="P:cell redox homeostasis"/>
    <property type="evidence" value="ECO:0007669"/>
    <property type="project" value="TreeGrafter"/>
</dbReference>
<dbReference type="PROSITE" id="PS51352">
    <property type="entry name" value="THIOREDOXIN_2"/>
    <property type="match status" value="1"/>
</dbReference>
<dbReference type="Proteomes" id="UP000019151">
    <property type="component" value="Plasmid 2"/>
</dbReference>
<evidence type="ECO:0000256" key="5">
    <source>
        <dbReference type="ARBA" id="ARBA00023284"/>
    </source>
</evidence>
<feature type="active site" description="Nucleophile" evidence="8">
    <location>
        <position position="38"/>
    </location>
</feature>
<dbReference type="PIRSF" id="PIRSF000077">
    <property type="entry name" value="Thioredoxin"/>
    <property type="match status" value="1"/>
</dbReference>
<dbReference type="PANTHER" id="PTHR45663:SF11">
    <property type="entry name" value="GEO12009P1"/>
    <property type="match status" value="1"/>
</dbReference>
<dbReference type="CDD" id="cd02947">
    <property type="entry name" value="TRX_family"/>
    <property type="match status" value="1"/>
</dbReference>
<evidence type="ECO:0000259" key="10">
    <source>
        <dbReference type="PROSITE" id="PS51352"/>
    </source>
</evidence>
<feature type="disulfide bond" description="Redox-active" evidence="9">
    <location>
        <begin position="35"/>
        <end position="38"/>
    </location>
</feature>
<accession>W0RRB6</accession>
<dbReference type="EMBL" id="CP007130">
    <property type="protein sequence ID" value="AHG93534.1"/>
    <property type="molecule type" value="Genomic_DNA"/>
</dbReference>
<keyword evidence="12" id="KW-1185">Reference proteome</keyword>
<feature type="site" description="Deprotonates C-terminal active site Cys" evidence="8">
    <location>
        <position position="29"/>
    </location>
</feature>
<dbReference type="PANTHER" id="PTHR45663">
    <property type="entry name" value="GEO12009P1"/>
    <property type="match status" value="1"/>
</dbReference>
<dbReference type="NCBIfam" id="TIGR01068">
    <property type="entry name" value="thioredoxin"/>
    <property type="match status" value="1"/>
</dbReference>
<evidence type="ECO:0000256" key="8">
    <source>
        <dbReference type="PIRSR" id="PIRSR000077-1"/>
    </source>
</evidence>
<dbReference type="HOGENOM" id="CLU_090389_10_2_0"/>
<dbReference type="InParanoid" id="W0RRB6"/>
<protein>
    <recommendedName>
        <fullName evidence="6 7">Thioredoxin</fullName>
    </recommendedName>
</protein>
<dbReference type="GO" id="GO:0015035">
    <property type="term" value="F:protein-disulfide reductase activity"/>
    <property type="evidence" value="ECO:0007669"/>
    <property type="project" value="UniProtKB-UniRule"/>
</dbReference>
<feature type="active site" description="Nucleophile" evidence="8">
    <location>
        <position position="35"/>
    </location>
</feature>
<keyword evidence="4 9" id="KW-1015">Disulfide bond</keyword>
<evidence type="ECO:0000313" key="12">
    <source>
        <dbReference type="Proteomes" id="UP000019151"/>
    </source>
</evidence>
<keyword evidence="3" id="KW-0249">Electron transport</keyword>